<dbReference type="AlphaFoldDB" id="A0A285TY90"/>
<proteinExistence type="predicted"/>
<organism evidence="1 2">
    <name type="scientific">Thalassospira xiamenensis</name>
    <dbReference type="NCBI Taxonomy" id="220697"/>
    <lineage>
        <taxon>Bacteria</taxon>
        <taxon>Pseudomonadati</taxon>
        <taxon>Pseudomonadota</taxon>
        <taxon>Alphaproteobacteria</taxon>
        <taxon>Rhodospirillales</taxon>
        <taxon>Thalassospiraceae</taxon>
        <taxon>Thalassospira</taxon>
    </lineage>
</organism>
<evidence type="ECO:0000313" key="1">
    <source>
        <dbReference type="EMBL" id="SOC30568.1"/>
    </source>
</evidence>
<dbReference type="RefSeq" id="WP_097053669.1">
    <property type="nucleotide sequence ID" value="NZ_OBMM01000009.1"/>
</dbReference>
<sequence length="144" mass="15490">MTHANDNKPSITDLRNFLANSGEPGDLIERLLTQSHLLSAEDISFLRENDTPAAREIASDLLRLATSADSYYTDVISMNSPSDIVGIRSTLSPGEYPALFAFRGAEGQMEVSKGLALARSVIYTNDRAQAMELVAEAGPTGPSM</sequence>
<reference evidence="1 2" key="1">
    <citation type="submission" date="2017-08" db="EMBL/GenBank/DDBJ databases">
        <authorList>
            <person name="de Groot N.N."/>
        </authorList>
    </citation>
    <scope>NUCLEOTIDE SEQUENCE [LARGE SCALE GENOMIC DNA]</scope>
    <source>
        <strain evidence="1 2">USBA 78</strain>
    </source>
</reference>
<accession>A0A285TY90</accession>
<dbReference type="Proteomes" id="UP000219068">
    <property type="component" value="Unassembled WGS sequence"/>
</dbReference>
<name>A0A285TY90_9PROT</name>
<evidence type="ECO:0000313" key="2">
    <source>
        <dbReference type="Proteomes" id="UP000219068"/>
    </source>
</evidence>
<dbReference type="EMBL" id="OBMM01000009">
    <property type="protein sequence ID" value="SOC30568.1"/>
    <property type="molecule type" value="Genomic_DNA"/>
</dbReference>
<gene>
    <name evidence="1" type="ORF">SAMN05428964_109116</name>
</gene>
<protein>
    <submittedName>
        <fullName evidence="1">Uncharacterized protein</fullName>
    </submittedName>
</protein>